<evidence type="ECO:0000256" key="7">
    <source>
        <dbReference type="ARBA" id="ARBA00022984"/>
    </source>
</evidence>
<name>A0ABY4E983_VITST</name>
<keyword evidence="8 9" id="KW-0961">Cell wall biogenesis/degradation</keyword>
<reference evidence="13" key="1">
    <citation type="submission" date="2021-12" db="EMBL/GenBank/DDBJ databases">
        <authorList>
            <person name="Veyrier F.J."/>
        </authorList>
    </citation>
    <scope>NUCLEOTIDE SEQUENCE</scope>
    <source>
        <strain evidence="13">SAG 1488-6</strain>
    </source>
</reference>
<dbReference type="Proteomes" id="UP000832034">
    <property type="component" value="Chromosome"/>
</dbReference>
<keyword evidence="7 9" id="KW-0573">Peptidoglycan synthesis</keyword>
<feature type="domain" description="L,D-TPase catalytic" evidence="12">
    <location>
        <begin position="34"/>
        <end position="170"/>
    </location>
</feature>
<keyword evidence="4" id="KW-0808">Transferase</keyword>
<comment type="pathway">
    <text evidence="1 9">Cell wall biogenesis; peptidoglycan biosynthesis.</text>
</comment>
<feature type="compositionally biased region" description="Basic and acidic residues" evidence="10">
    <location>
        <begin position="310"/>
        <end position="319"/>
    </location>
</feature>
<dbReference type="EMBL" id="CP091512">
    <property type="protein sequence ID" value="UOO92311.1"/>
    <property type="molecule type" value="Genomic_DNA"/>
</dbReference>
<evidence type="ECO:0000256" key="2">
    <source>
        <dbReference type="ARBA" id="ARBA00005992"/>
    </source>
</evidence>
<dbReference type="InterPro" id="IPR005490">
    <property type="entry name" value="LD_TPept_cat_dom"/>
</dbReference>
<protein>
    <submittedName>
        <fullName evidence="13">L,D-transpeptidase</fullName>
    </submittedName>
</protein>
<keyword evidence="6 9" id="KW-0133">Cell shape</keyword>
<evidence type="ECO:0000313" key="14">
    <source>
        <dbReference type="Proteomes" id="UP000832034"/>
    </source>
</evidence>
<evidence type="ECO:0000256" key="3">
    <source>
        <dbReference type="ARBA" id="ARBA00022676"/>
    </source>
</evidence>
<dbReference type="PANTHER" id="PTHR30582:SF24">
    <property type="entry name" value="L,D-TRANSPEPTIDASE ERFK_SRFK-RELATED"/>
    <property type="match status" value="1"/>
</dbReference>
<evidence type="ECO:0000256" key="4">
    <source>
        <dbReference type="ARBA" id="ARBA00022679"/>
    </source>
</evidence>
<dbReference type="InterPro" id="IPR050979">
    <property type="entry name" value="LD-transpeptidase"/>
</dbReference>
<proteinExistence type="inferred from homology"/>
<evidence type="ECO:0000256" key="8">
    <source>
        <dbReference type="ARBA" id="ARBA00023316"/>
    </source>
</evidence>
<feature type="active site" description="Nucleophile" evidence="9">
    <location>
        <position position="146"/>
    </location>
</feature>
<reference evidence="13" key="2">
    <citation type="journal article" date="2022" name="Res Sq">
        <title>Evolution of multicellular longitudinally dividing oral cavity symbionts (Neisseriaceae).</title>
        <authorList>
            <person name="Nyongesa S."/>
            <person name="Weber P."/>
            <person name="Bernet E."/>
            <person name="Pullido F."/>
            <person name="Nieckarz M."/>
            <person name="Delaby M."/>
            <person name="Nieves C."/>
            <person name="Viehboeck T."/>
            <person name="Krause N."/>
            <person name="Rivera-Millot A."/>
            <person name="Nakamura A."/>
            <person name="Vischer N."/>
            <person name="VanNieuwenhze M."/>
            <person name="Brun Y."/>
            <person name="Cava F."/>
            <person name="Bulgheresi S."/>
            <person name="Veyrier F."/>
        </authorList>
    </citation>
    <scope>NUCLEOTIDE SEQUENCE</scope>
    <source>
        <strain evidence="13">SAG 1488-6</strain>
    </source>
</reference>
<dbReference type="RefSeq" id="WP_019959222.1">
    <property type="nucleotide sequence ID" value="NZ_CP091512.1"/>
</dbReference>
<dbReference type="CDD" id="cd16913">
    <property type="entry name" value="YkuD_like"/>
    <property type="match status" value="1"/>
</dbReference>
<dbReference type="Pfam" id="PF03734">
    <property type="entry name" value="YkuD"/>
    <property type="match status" value="1"/>
</dbReference>
<dbReference type="PROSITE" id="PS52029">
    <property type="entry name" value="LD_TPASE"/>
    <property type="match status" value="1"/>
</dbReference>
<feature type="chain" id="PRO_5045149782" evidence="11">
    <location>
        <begin position="21"/>
        <end position="319"/>
    </location>
</feature>
<feature type="signal peptide" evidence="11">
    <location>
        <begin position="1"/>
        <end position="20"/>
    </location>
</feature>
<evidence type="ECO:0000256" key="10">
    <source>
        <dbReference type="SAM" id="MobiDB-lite"/>
    </source>
</evidence>
<sequence>MKKTMMMALALSTISYGAHANFMQPNTEIDSVGKHVVINIPQLRLFVYENGRLAKSYPIAVGKGRTQTPPGEYKIGAKAFNPTWTVPPSIRRDRAKKGLPELKSVPPGPSNPLGPVFVRFGDPKLGLGIHGTSKPSSVPSFASYGCVRLKNPNAIEFAKFIDSGSRVSVLYQQGMVNVDGNNNVWVAAYTDPYNLKKLDPAAVKAQANEAAKKHGKTVNDKLLTQVLANRSGQLNCVTCGQGAKKVQGTLQPVKQTVAAAPVSKPAQTVIPPALEKIPASEPISTPDSEESEYFIQPHQPVDWSSQLNTKSDEDFTRLW</sequence>
<evidence type="ECO:0000313" key="13">
    <source>
        <dbReference type="EMBL" id="UOO92311.1"/>
    </source>
</evidence>
<comment type="similarity">
    <text evidence="2">Belongs to the YkuD family.</text>
</comment>
<evidence type="ECO:0000256" key="5">
    <source>
        <dbReference type="ARBA" id="ARBA00022801"/>
    </source>
</evidence>
<keyword evidence="3" id="KW-0328">Glycosyltransferase</keyword>
<accession>A0ABY4E983</accession>
<dbReference type="InterPro" id="IPR038063">
    <property type="entry name" value="Transpep_catalytic_dom"/>
</dbReference>
<keyword evidence="5" id="KW-0378">Hydrolase</keyword>
<organism evidence="13 14">
    <name type="scientific">Vitreoscilla stercoraria</name>
    <dbReference type="NCBI Taxonomy" id="61"/>
    <lineage>
        <taxon>Bacteria</taxon>
        <taxon>Pseudomonadati</taxon>
        <taxon>Pseudomonadota</taxon>
        <taxon>Betaproteobacteria</taxon>
        <taxon>Neisseriales</taxon>
        <taxon>Neisseriaceae</taxon>
        <taxon>Vitreoscilla</taxon>
    </lineage>
</organism>
<evidence type="ECO:0000256" key="9">
    <source>
        <dbReference type="PROSITE-ProRule" id="PRU01373"/>
    </source>
</evidence>
<keyword evidence="14" id="KW-1185">Reference proteome</keyword>
<dbReference type="PANTHER" id="PTHR30582">
    <property type="entry name" value="L,D-TRANSPEPTIDASE"/>
    <property type="match status" value="1"/>
</dbReference>
<dbReference type="SUPFAM" id="SSF141523">
    <property type="entry name" value="L,D-transpeptidase catalytic domain-like"/>
    <property type="match status" value="1"/>
</dbReference>
<gene>
    <name evidence="13" type="ORF">LVJ81_11960</name>
</gene>
<keyword evidence="11" id="KW-0732">Signal</keyword>
<evidence type="ECO:0000256" key="11">
    <source>
        <dbReference type="SAM" id="SignalP"/>
    </source>
</evidence>
<feature type="region of interest" description="Disordered" evidence="10">
    <location>
        <begin position="298"/>
        <end position="319"/>
    </location>
</feature>
<evidence type="ECO:0000259" key="12">
    <source>
        <dbReference type="PROSITE" id="PS52029"/>
    </source>
</evidence>
<dbReference type="Gene3D" id="2.40.440.10">
    <property type="entry name" value="L,D-transpeptidase catalytic domain-like"/>
    <property type="match status" value="1"/>
</dbReference>
<evidence type="ECO:0000256" key="1">
    <source>
        <dbReference type="ARBA" id="ARBA00004752"/>
    </source>
</evidence>
<feature type="active site" description="Proton donor/acceptor" evidence="9">
    <location>
        <position position="130"/>
    </location>
</feature>
<evidence type="ECO:0000256" key="6">
    <source>
        <dbReference type="ARBA" id="ARBA00022960"/>
    </source>
</evidence>